<dbReference type="GO" id="GO:0015171">
    <property type="term" value="F:amino acid transmembrane transporter activity"/>
    <property type="evidence" value="ECO:0007669"/>
    <property type="project" value="TreeGrafter"/>
</dbReference>
<protein>
    <submittedName>
        <fullName evidence="7">Amino acid permease</fullName>
    </submittedName>
</protein>
<dbReference type="PIRSF" id="PIRSF006060">
    <property type="entry name" value="AA_transporter"/>
    <property type="match status" value="1"/>
</dbReference>
<feature type="transmembrane region" description="Helical" evidence="6">
    <location>
        <begin position="212"/>
        <end position="234"/>
    </location>
</feature>
<dbReference type="PANTHER" id="PTHR43243">
    <property type="entry name" value="INNER MEMBRANE TRANSPORTER YGJI-RELATED"/>
    <property type="match status" value="1"/>
</dbReference>
<accession>A0A858BU82</accession>
<evidence type="ECO:0000256" key="6">
    <source>
        <dbReference type="SAM" id="Phobius"/>
    </source>
</evidence>
<dbReference type="KEGG" id="abut:Ami103574_05175"/>
<name>A0A858BU82_9FIRM</name>
<dbReference type="EMBL" id="CP048649">
    <property type="protein sequence ID" value="QIB68749.1"/>
    <property type="molecule type" value="Genomic_DNA"/>
</dbReference>
<keyword evidence="5 6" id="KW-0472">Membrane</keyword>
<evidence type="ECO:0000313" key="7">
    <source>
        <dbReference type="EMBL" id="QIB68749.1"/>
    </source>
</evidence>
<dbReference type="AlphaFoldDB" id="A0A858BU82"/>
<keyword evidence="2" id="KW-0813">Transport</keyword>
<dbReference type="Pfam" id="PF13520">
    <property type="entry name" value="AA_permease_2"/>
    <property type="match status" value="1"/>
</dbReference>
<feature type="transmembrane region" description="Helical" evidence="6">
    <location>
        <begin position="377"/>
        <end position="397"/>
    </location>
</feature>
<dbReference type="Proteomes" id="UP000466848">
    <property type="component" value="Chromosome"/>
</dbReference>
<evidence type="ECO:0000313" key="8">
    <source>
        <dbReference type="Proteomes" id="UP000466848"/>
    </source>
</evidence>
<feature type="transmembrane region" description="Helical" evidence="6">
    <location>
        <begin position="103"/>
        <end position="131"/>
    </location>
</feature>
<dbReference type="Gene3D" id="1.20.1740.10">
    <property type="entry name" value="Amino acid/polyamine transporter I"/>
    <property type="match status" value="1"/>
</dbReference>
<feature type="transmembrane region" description="Helical" evidence="6">
    <location>
        <begin position="344"/>
        <end position="371"/>
    </location>
</feature>
<feature type="transmembrane region" description="Helical" evidence="6">
    <location>
        <begin position="300"/>
        <end position="323"/>
    </location>
</feature>
<evidence type="ECO:0000256" key="1">
    <source>
        <dbReference type="ARBA" id="ARBA00004141"/>
    </source>
</evidence>
<dbReference type="PANTHER" id="PTHR43243:SF4">
    <property type="entry name" value="CATIONIC AMINO ACID TRANSPORTER 4"/>
    <property type="match status" value="1"/>
</dbReference>
<keyword evidence="8" id="KW-1185">Reference proteome</keyword>
<dbReference type="RefSeq" id="WP_163065612.1">
    <property type="nucleotide sequence ID" value="NZ_CP048649.1"/>
</dbReference>
<evidence type="ECO:0000256" key="4">
    <source>
        <dbReference type="ARBA" id="ARBA00022989"/>
    </source>
</evidence>
<feature type="transmembrane region" description="Helical" evidence="6">
    <location>
        <begin position="434"/>
        <end position="452"/>
    </location>
</feature>
<feature type="transmembrane region" description="Helical" evidence="6">
    <location>
        <begin position="409"/>
        <end position="428"/>
    </location>
</feature>
<evidence type="ECO:0000256" key="2">
    <source>
        <dbReference type="ARBA" id="ARBA00022448"/>
    </source>
</evidence>
<proteinExistence type="predicted"/>
<sequence length="462" mass="48913">MLDIFRKMPIERILSEKKEGPQLKRVYGAFELIMLGIGVIVGSGIFVITGVAAADYAGPALTISFIIAGFACACAALCYAELASMIPASGSSYTFCYVGLGEVFGWFVGWCLILEYIVAMSAIATGWSAYITNLLTVIGVDLPSVLTAGPFEGGLINLPAILIVSIIAGLLLLGARESAAVNNLLVVVKIAVIVLFIVLGMKHVDVRNFTPFMPYGWDGVFAGAAIVFFAYLGFDAIANAAEEVKNPAKDMPRAIVGSLIVVTVLYIVVTLVLTGMLPYLAYKEVAAPVAYALAQVGINWGSALVSVGAVTGLTSGVLVTMYSSSRMIYAISRDGLLPIKFSKISVKAGTPVTAIFVVWIIGCLLSGFLPIGIIAELVNMGTIAAFIMVSITVIVLRKSHPELERSFKVPLVPVIPAVAIVICSFLAIQLASVTWIAFACWVTLGLTVYFVYGKSHSLLGRA</sequence>
<evidence type="ECO:0000256" key="3">
    <source>
        <dbReference type="ARBA" id="ARBA00022692"/>
    </source>
</evidence>
<feature type="transmembrane region" description="Helical" evidence="6">
    <location>
        <begin position="255"/>
        <end position="280"/>
    </location>
</feature>
<keyword evidence="4 6" id="KW-1133">Transmembrane helix</keyword>
<feature type="transmembrane region" description="Helical" evidence="6">
    <location>
        <begin position="32"/>
        <end position="54"/>
    </location>
</feature>
<feature type="transmembrane region" description="Helical" evidence="6">
    <location>
        <begin position="60"/>
        <end position="82"/>
    </location>
</feature>
<evidence type="ECO:0000256" key="5">
    <source>
        <dbReference type="ARBA" id="ARBA00023136"/>
    </source>
</evidence>
<organism evidence="7 8">
    <name type="scientific">Aminipila butyrica</name>
    <dbReference type="NCBI Taxonomy" id="433296"/>
    <lineage>
        <taxon>Bacteria</taxon>
        <taxon>Bacillati</taxon>
        <taxon>Bacillota</taxon>
        <taxon>Clostridia</taxon>
        <taxon>Peptostreptococcales</taxon>
        <taxon>Anaerovoracaceae</taxon>
        <taxon>Aminipila</taxon>
    </lineage>
</organism>
<comment type="subcellular location">
    <subcellularLocation>
        <location evidence="1">Membrane</location>
        <topology evidence="1">Multi-pass membrane protein</topology>
    </subcellularLocation>
</comment>
<reference evidence="7 8" key="1">
    <citation type="submission" date="2020-02" db="EMBL/GenBank/DDBJ databases">
        <authorList>
            <person name="Kim Y.B."/>
            <person name="Roh S.W."/>
        </authorList>
    </citation>
    <scope>NUCLEOTIDE SEQUENCE [LARGE SCALE GENOMIC DNA]</scope>
    <source>
        <strain evidence="7 8">DSM 103574</strain>
    </source>
</reference>
<feature type="transmembrane region" description="Helical" evidence="6">
    <location>
        <begin position="151"/>
        <end position="173"/>
    </location>
</feature>
<keyword evidence="3 6" id="KW-0812">Transmembrane</keyword>
<gene>
    <name evidence="7" type="ORF">Ami103574_05175</name>
</gene>
<dbReference type="GO" id="GO:0016020">
    <property type="term" value="C:membrane"/>
    <property type="evidence" value="ECO:0007669"/>
    <property type="project" value="UniProtKB-SubCell"/>
</dbReference>
<dbReference type="InterPro" id="IPR002293">
    <property type="entry name" value="AA/rel_permease1"/>
</dbReference>
<feature type="transmembrane region" description="Helical" evidence="6">
    <location>
        <begin position="180"/>
        <end position="200"/>
    </location>
</feature>